<dbReference type="Proteomes" id="UP000256838">
    <property type="component" value="Unassembled WGS sequence"/>
</dbReference>
<gene>
    <name evidence="1" type="ORF">DWV00_21575</name>
</gene>
<evidence type="ECO:0000313" key="2">
    <source>
        <dbReference type="Proteomes" id="UP000256838"/>
    </source>
</evidence>
<sequence>MDQSDFPISDVAALGNIVRATRIAQGLTRDDLVNATGLSPKFITHVESGKPTAQIGKVFVLLSELGIMLHAQTSVAISAKTAEQARRKRRSPNAD</sequence>
<dbReference type="AlphaFoldDB" id="A0A3D8JW72"/>
<evidence type="ECO:0000313" key="1">
    <source>
        <dbReference type="EMBL" id="RDU96854.1"/>
    </source>
</evidence>
<accession>A0A3D8JW72</accession>
<dbReference type="EMBL" id="QRGA01000012">
    <property type="protein sequence ID" value="RDU96854.1"/>
    <property type="molecule type" value="Genomic_DNA"/>
</dbReference>
<dbReference type="Gene3D" id="1.10.260.40">
    <property type="entry name" value="lambda repressor-like DNA-binding domains"/>
    <property type="match status" value="1"/>
</dbReference>
<dbReference type="CDD" id="cd00093">
    <property type="entry name" value="HTH_XRE"/>
    <property type="match status" value="1"/>
</dbReference>
<keyword evidence="2" id="KW-1185">Reference proteome</keyword>
<organism evidence="1 2">
    <name type="scientific">Trinickia dinghuensis</name>
    <dbReference type="NCBI Taxonomy" id="2291023"/>
    <lineage>
        <taxon>Bacteria</taxon>
        <taxon>Pseudomonadati</taxon>
        <taxon>Pseudomonadota</taxon>
        <taxon>Betaproteobacteria</taxon>
        <taxon>Burkholderiales</taxon>
        <taxon>Burkholderiaceae</taxon>
        <taxon>Trinickia</taxon>
    </lineage>
</organism>
<reference evidence="1 2" key="1">
    <citation type="submission" date="2018-08" db="EMBL/GenBank/DDBJ databases">
        <title>Paraburkholderia sp. DHOM06 isolated from forest soil.</title>
        <authorList>
            <person name="Gao Z.-H."/>
            <person name="Qiu L.-H."/>
        </authorList>
    </citation>
    <scope>NUCLEOTIDE SEQUENCE [LARGE SCALE GENOMIC DNA]</scope>
    <source>
        <strain evidence="1 2">DHOM06</strain>
    </source>
</reference>
<dbReference type="SUPFAM" id="SSF47413">
    <property type="entry name" value="lambda repressor-like DNA-binding domains"/>
    <property type="match status" value="1"/>
</dbReference>
<dbReference type="RefSeq" id="WP_115535643.1">
    <property type="nucleotide sequence ID" value="NZ_QRGA01000012.1"/>
</dbReference>
<protein>
    <submittedName>
        <fullName evidence="1">Transcriptional regulator</fullName>
    </submittedName>
</protein>
<comment type="caution">
    <text evidence="1">The sequence shown here is derived from an EMBL/GenBank/DDBJ whole genome shotgun (WGS) entry which is preliminary data.</text>
</comment>
<name>A0A3D8JW72_9BURK</name>
<dbReference type="GO" id="GO:0003677">
    <property type="term" value="F:DNA binding"/>
    <property type="evidence" value="ECO:0007669"/>
    <property type="project" value="InterPro"/>
</dbReference>
<dbReference type="OrthoDB" id="9156632at2"/>
<dbReference type="InterPro" id="IPR001387">
    <property type="entry name" value="Cro/C1-type_HTH"/>
</dbReference>
<dbReference type="InterPro" id="IPR010982">
    <property type="entry name" value="Lambda_DNA-bd_dom_sf"/>
</dbReference>
<proteinExistence type="predicted"/>